<keyword evidence="3 4" id="KW-0732">Signal</keyword>
<evidence type="ECO:0000313" key="6">
    <source>
        <dbReference type="EMBL" id="TNC10058.1"/>
    </source>
</evidence>
<accession>A0A5C4LB83</accession>
<evidence type="ECO:0000313" key="7">
    <source>
        <dbReference type="Proteomes" id="UP000305267"/>
    </source>
</evidence>
<name>A0A5C4LB83_9HYPH</name>
<proteinExistence type="inferred from homology"/>
<feature type="signal peptide" evidence="4">
    <location>
        <begin position="1"/>
        <end position="33"/>
    </location>
</feature>
<dbReference type="SUPFAM" id="SSF53850">
    <property type="entry name" value="Periplasmic binding protein-like II"/>
    <property type="match status" value="1"/>
</dbReference>
<dbReference type="PANTHER" id="PTHR30085">
    <property type="entry name" value="AMINO ACID ABC TRANSPORTER PERMEASE"/>
    <property type="match status" value="1"/>
</dbReference>
<dbReference type="InterPro" id="IPR051455">
    <property type="entry name" value="Bact_solute-bind_prot3"/>
</dbReference>
<dbReference type="OrthoDB" id="6192933at2"/>
<dbReference type="Gene3D" id="3.40.190.10">
    <property type="entry name" value="Periplasmic binding protein-like II"/>
    <property type="match status" value="2"/>
</dbReference>
<keyword evidence="2" id="KW-0813">Transport</keyword>
<dbReference type="Proteomes" id="UP000305267">
    <property type="component" value="Unassembled WGS sequence"/>
</dbReference>
<evidence type="ECO:0000256" key="1">
    <source>
        <dbReference type="ARBA" id="ARBA00010333"/>
    </source>
</evidence>
<comment type="caution">
    <text evidence="6">The sequence shown here is derived from an EMBL/GenBank/DDBJ whole genome shotgun (WGS) entry which is preliminary data.</text>
</comment>
<dbReference type="Pfam" id="PF00497">
    <property type="entry name" value="SBP_bac_3"/>
    <property type="match status" value="1"/>
</dbReference>
<organism evidence="6 7">
    <name type="scientific">Methylobacterium terricola</name>
    <dbReference type="NCBI Taxonomy" id="2583531"/>
    <lineage>
        <taxon>Bacteria</taxon>
        <taxon>Pseudomonadati</taxon>
        <taxon>Pseudomonadota</taxon>
        <taxon>Alphaproteobacteria</taxon>
        <taxon>Hyphomicrobiales</taxon>
        <taxon>Methylobacteriaceae</taxon>
        <taxon>Methylobacterium</taxon>
    </lineage>
</organism>
<dbReference type="AlphaFoldDB" id="A0A5C4LB83"/>
<dbReference type="InterPro" id="IPR001638">
    <property type="entry name" value="Solute-binding_3/MltF_N"/>
</dbReference>
<reference evidence="6 7" key="1">
    <citation type="submission" date="2019-06" db="EMBL/GenBank/DDBJ databases">
        <title>Genome of Methylobacterium sp. 17Sr1-39.</title>
        <authorList>
            <person name="Seo T."/>
        </authorList>
    </citation>
    <scope>NUCLEOTIDE SEQUENCE [LARGE SCALE GENOMIC DNA]</scope>
    <source>
        <strain evidence="6 7">17Sr1-39</strain>
    </source>
</reference>
<comment type="similarity">
    <text evidence="1">Belongs to the bacterial solute-binding protein 3 family.</text>
</comment>
<dbReference type="PANTHER" id="PTHR30085:SF6">
    <property type="entry name" value="ABC TRANSPORTER GLUTAMINE-BINDING PROTEIN GLNH"/>
    <property type="match status" value="1"/>
</dbReference>
<evidence type="ECO:0000256" key="3">
    <source>
        <dbReference type="ARBA" id="ARBA00022729"/>
    </source>
</evidence>
<evidence type="ECO:0000256" key="4">
    <source>
        <dbReference type="SAM" id="SignalP"/>
    </source>
</evidence>
<feature type="domain" description="Solute-binding protein family 3/N-terminal" evidence="5">
    <location>
        <begin position="46"/>
        <end position="267"/>
    </location>
</feature>
<dbReference type="RefSeq" id="WP_139038372.1">
    <property type="nucleotide sequence ID" value="NZ_VDDA01000014.1"/>
</dbReference>
<dbReference type="SMART" id="SM00062">
    <property type="entry name" value="PBPb"/>
    <property type="match status" value="1"/>
</dbReference>
<sequence>MTLLRHLTRTASIRLALAATALAAGLSAAAAQALPPLPKAIQAAGVLRAGVRCDQPPYGYKDESGNFAGIETDMAIQIAAWAFGAPDKIELTCVTAENRIPQLMGKKVDILLATLGVTPERARVIDFSKPYRWGGSDMLVAKDSPIRKLDDVAGKTVVMLKGSTQAKWFEDTMPKVETLRLNTASDALQALKQGRGEAYTHDAATLVVIAAKDPSLRLVGESFAVTDAAAGLRKNEPEWLTYVDAALARMKADGLYAKWVDKWVPADLRPFYADAFTKPKPTAR</sequence>
<protein>
    <submittedName>
        <fullName evidence="6">Transporter substrate-binding domain-containing protein</fullName>
    </submittedName>
</protein>
<dbReference type="EMBL" id="VDDA01000014">
    <property type="protein sequence ID" value="TNC10058.1"/>
    <property type="molecule type" value="Genomic_DNA"/>
</dbReference>
<feature type="chain" id="PRO_5022975596" evidence="4">
    <location>
        <begin position="34"/>
        <end position="284"/>
    </location>
</feature>
<evidence type="ECO:0000256" key="2">
    <source>
        <dbReference type="ARBA" id="ARBA00022448"/>
    </source>
</evidence>
<keyword evidence="7" id="KW-1185">Reference proteome</keyword>
<evidence type="ECO:0000259" key="5">
    <source>
        <dbReference type="SMART" id="SM00062"/>
    </source>
</evidence>
<dbReference type="GO" id="GO:0006865">
    <property type="term" value="P:amino acid transport"/>
    <property type="evidence" value="ECO:0007669"/>
    <property type="project" value="TreeGrafter"/>
</dbReference>
<dbReference type="GO" id="GO:0005576">
    <property type="term" value="C:extracellular region"/>
    <property type="evidence" value="ECO:0007669"/>
    <property type="project" value="TreeGrafter"/>
</dbReference>
<dbReference type="GO" id="GO:0030288">
    <property type="term" value="C:outer membrane-bounded periplasmic space"/>
    <property type="evidence" value="ECO:0007669"/>
    <property type="project" value="TreeGrafter"/>
</dbReference>
<gene>
    <name evidence="6" type="ORF">FF100_24420</name>
</gene>